<dbReference type="SUPFAM" id="SSF56112">
    <property type="entry name" value="Protein kinase-like (PK-like)"/>
    <property type="match status" value="1"/>
</dbReference>
<keyword evidence="8 12" id="KW-0067">ATP-binding</keyword>
<dbReference type="InterPro" id="IPR008271">
    <property type="entry name" value="Ser/Thr_kinase_AS"/>
</dbReference>
<dbReference type="FunFam" id="3.30.200.20:FF:000178">
    <property type="entry name" value="serine/threonine-protein kinase PBS1-like"/>
    <property type="match status" value="1"/>
</dbReference>
<sequence>MSILPVIPFDLAMKKKTGGAVAIIISISAIAIIFFLKNKNKIFSWKVLLFKNKKDRNVEKLMRIHGSLVPRRYHYIDVKKMTNLFSEKLGQGGFGAVYKGKIEDGSLVAVKILMESKSSTEEFINEVVSISRTSHINVITLLGFCYEGNRRALIFEYMPNGSLDKFISSRRTLNMSSSMKWKILYQIAIGIARGLEYLHRGCNTRILHFDIKPQNILLDQDFIPKISDFGLAKLCLGQDSAVSTLSMRGTVGFIAPEVVFRNLGRISHKSDVYSYGMLILEMLGFKNSDIIVSNSNDMYFLEWIYGNLEPNKDLKLLVNVSEEEEVLVRKMIIVSLWCIQTSPYDRPPIVKVIDMLEGSFESLQMPPKPILYPPT</sequence>
<dbReference type="Gene3D" id="1.10.510.10">
    <property type="entry name" value="Transferase(Phosphotransferase) domain 1"/>
    <property type="match status" value="1"/>
</dbReference>
<keyword evidence="10 14" id="KW-0472">Membrane</keyword>
<feature type="domain" description="Protein kinase" evidence="15">
    <location>
        <begin position="83"/>
        <end position="360"/>
    </location>
</feature>
<dbReference type="PANTHER" id="PTHR27009">
    <property type="entry name" value="RUST RESISTANCE KINASE LR10-RELATED"/>
    <property type="match status" value="1"/>
</dbReference>
<dbReference type="FunFam" id="1.10.510.10:FF:000590">
    <property type="entry name" value="PR5-like receptor kinase"/>
    <property type="match status" value="1"/>
</dbReference>
<evidence type="ECO:0000256" key="13">
    <source>
        <dbReference type="RuleBase" id="RU000304"/>
    </source>
</evidence>
<evidence type="ECO:0000256" key="7">
    <source>
        <dbReference type="ARBA" id="ARBA00022777"/>
    </source>
</evidence>
<dbReference type="GO" id="GO:0016020">
    <property type="term" value="C:membrane"/>
    <property type="evidence" value="ECO:0007669"/>
    <property type="project" value="UniProtKB-SubCell"/>
</dbReference>
<evidence type="ECO:0000313" key="16">
    <source>
        <dbReference type="EMBL" id="KCW68440.1"/>
    </source>
</evidence>
<dbReference type="PROSITE" id="PS50011">
    <property type="entry name" value="PROTEIN_KINASE_DOM"/>
    <property type="match status" value="1"/>
</dbReference>
<feature type="binding site" evidence="12">
    <location>
        <position position="111"/>
    </location>
    <ligand>
        <name>ATP</name>
        <dbReference type="ChEBI" id="CHEBI:30616"/>
    </ligand>
</feature>
<feature type="transmembrane region" description="Helical" evidence="14">
    <location>
        <begin position="20"/>
        <end position="36"/>
    </location>
</feature>
<dbReference type="GO" id="GO:0005524">
    <property type="term" value="F:ATP binding"/>
    <property type="evidence" value="ECO:0007669"/>
    <property type="project" value="UniProtKB-UniRule"/>
</dbReference>
<dbReference type="GO" id="GO:0004674">
    <property type="term" value="F:protein serine/threonine kinase activity"/>
    <property type="evidence" value="ECO:0007669"/>
    <property type="project" value="UniProtKB-KW"/>
</dbReference>
<keyword evidence="7" id="KW-0418">Kinase</keyword>
<comment type="subcellular location">
    <subcellularLocation>
        <location evidence="1">Membrane</location>
        <topology evidence="1">Single-pass type I membrane protein</topology>
    </subcellularLocation>
</comment>
<dbReference type="AlphaFoldDB" id="A0A059BS43"/>
<protein>
    <recommendedName>
        <fullName evidence="15">Protein kinase domain-containing protein</fullName>
    </recommendedName>
</protein>
<keyword evidence="9 14" id="KW-1133">Transmembrane helix</keyword>
<dbReference type="InterPro" id="IPR045874">
    <property type="entry name" value="LRK10/LRL21-25-like"/>
</dbReference>
<dbReference type="InterPro" id="IPR000719">
    <property type="entry name" value="Prot_kinase_dom"/>
</dbReference>
<name>A0A059BS43_EUCGR</name>
<dbReference type="Gramene" id="KCW68440">
    <property type="protein sequence ID" value="KCW68440"/>
    <property type="gene ID" value="EUGRSUZ_F02097"/>
</dbReference>
<dbReference type="EMBL" id="KK198758">
    <property type="protein sequence ID" value="KCW68440.1"/>
    <property type="molecule type" value="Genomic_DNA"/>
</dbReference>
<evidence type="ECO:0000256" key="9">
    <source>
        <dbReference type="ARBA" id="ARBA00022989"/>
    </source>
</evidence>
<evidence type="ECO:0000256" key="11">
    <source>
        <dbReference type="ARBA" id="ARBA00023180"/>
    </source>
</evidence>
<evidence type="ECO:0000259" key="15">
    <source>
        <dbReference type="PROSITE" id="PS50011"/>
    </source>
</evidence>
<evidence type="ECO:0000256" key="12">
    <source>
        <dbReference type="PROSITE-ProRule" id="PRU10141"/>
    </source>
</evidence>
<keyword evidence="3" id="KW-0808">Transferase</keyword>
<accession>A0A059BS43</accession>
<dbReference type="PROSITE" id="PS00108">
    <property type="entry name" value="PROTEIN_KINASE_ST"/>
    <property type="match status" value="1"/>
</dbReference>
<evidence type="ECO:0000256" key="14">
    <source>
        <dbReference type="SAM" id="Phobius"/>
    </source>
</evidence>
<dbReference type="SMART" id="SM00220">
    <property type="entry name" value="S_TKc"/>
    <property type="match status" value="1"/>
</dbReference>
<dbReference type="OMA" id="PEVFWRH"/>
<dbReference type="PROSITE" id="PS00107">
    <property type="entry name" value="PROTEIN_KINASE_ATP"/>
    <property type="match status" value="1"/>
</dbReference>
<keyword evidence="4 14" id="KW-0812">Transmembrane</keyword>
<evidence type="ECO:0000256" key="8">
    <source>
        <dbReference type="ARBA" id="ARBA00022840"/>
    </source>
</evidence>
<keyword evidence="2 13" id="KW-0723">Serine/threonine-protein kinase</keyword>
<evidence type="ECO:0000256" key="2">
    <source>
        <dbReference type="ARBA" id="ARBA00022527"/>
    </source>
</evidence>
<dbReference type="eggNOG" id="ENOG502QQEW">
    <property type="taxonomic scope" value="Eukaryota"/>
</dbReference>
<dbReference type="InterPro" id="IPR011009">
    <property type="entry name" value="Kinase-like_dom_sf"/>
</dbReference>
<organism evidence="16">
    <name type="scientific">Eucalyptus grandis</name>
    <name type="common">Flooded gum</name>
    <dbReference type="NCBI Taxonomy" id="71139"/>
    <lineage>
        <taxon>Eukaryota</taxon>
        <taxon>Viridiplantae</taxon>
        <taxon>Streptophyta</taxon>
        <taxon>Embryophyta</taxon>
        <taxon>Tracheophyta</taxon>
        <taxon>Spermatophyta</taxon>
        <taxon>Magnoliopsida</taxon>
        <taxon>eudicotyledons</taxon>
        <taxon>Gunneridae</taxon>
        <taxon>Pentapetalae</taxon>
        <taxon>rosids</taxon>
        <taxon>malvids</taxon>
        <taxon>Myrtales</taxon>
        <taxon>Myrtaceae</taxon>
        <taxon>Myrtoideae</taxon>
        <taxon>Eucalypteae</taxon>
        <taxon>Eucalyptus</taxon>
    </lineage>
</organism>
<dbReference type="InParanoid" id="A0A059BS43"/>
<evidence type="ECO:0000256" key="10">
    <source>
        <dbReference type="ARBA" id="ARBA00023136"/>
    </source>
</evidence>
<gene>
    <name evidence="16" type="ORF">EUGRSUZ_F02097</name>
</gene>
<evidence type="ECO:0000256" key="6">
    <source>
        <dbReference type="ARBA" id="ARBA00022741"/>
    </source>
</evidence>
<dbReference type="FunCoup" id="A0A059BS43">
    <property type="interactions" value="752"/>
</dbReference>
<dbReference type="Gene3D" id="3.30.200.20">
    <property type="entry name" value="Phosphorylase Kinase, domain 1"/>
    <property type="match status" value="1"/>
</dbReference>
<dbReference type="Pfam" id="PF00069">
    <property type="entry name" value="Pkinase"/>
    <property type="match status" value="1"/>
</dbReference>
<evidence type="ECO:0000256" key="4">
    <source>
        <dbReference type="ARBA" id="ARBA00022692"/>
    </source>
</evidence>
<comment type="similarity">
    <text evidence="13">Belongs to the protein kinase superfamily.</text>
</comment>
<proteinExistence type="inferred from homology"/>
<keyword evidence="6 12" id="KW-0547">Nucleotide-binding</keyword>
<reference evidence="16" key="1">
    <citation type="submission" date="2013-07" db="EMBL/GenBank/DDBJ databases">
        <title>The genome of Eucalyptus grandis.</title>
        <authorList>
            <person name="Schmutz J."/>
            <person name="Hayes R."/>
            <person name="Myburg A."/>
            <person name="Tuskan G."/>
            <person name="Grattapaglia D."/>
            <person name="Rokhsar D.S."/>
        </authorList>
    </citation>
    <scope>NUCLEOTIDE SEQUENCE</scope>
    <source>
        <tissue evidence="16">Leaf extractions</tissue>
    </source>
</reference>
<evidence type="ECO:0000256" key="5">
    <source>
        <dbReference type="ARBA" id="ARBA00022729"/>
    </source>
</evidence>
<evidence type="ECO:0000256" key="1">
    <source>
        <dbReference type="ARBA" id="ARBA00004479"/>
    </source>
</evidence>
<evidence type="ECO:0000256" key="3">
    <source>
        <dbReference type="ARBA" id="ARBA00022679"/>
    </source>
</evidence>
<keyword evidence="11" id="KW-0325">Glycoprotein</keyword>
<keyword evidence="5" id="KW-0732">Signal</keyword>
<dbReference type="InterPro" id="IPR017441">
    <property type="entry name" value="Protein_kinase_ATP_BS"/>
</dbReference>